<keyword evidence="1" id="KW-0812">Transmembrane</keyword>
<organism evidence="2 3">
    <name type="scientific">Saliterribacillus persicus</name>
    <dbReference type="NCBI Taxonomy" id="930114"/>
    <lineage>
        <taxon>Bacteria</taxon>
        <taxon>Bacillati</taxon>
        <taxon>Bacillota</taxon>
        <taxon>Bacilli</taxon>
        <taxon>Bacillales</taxon>
        <taxon>Bacillaceae</taxon>
        <taxon>Saliterribacillus</taxon>
    </lineage>
</organism>
<proteinExistence type="predicted"/>
<dbReference type="EMBL" id="QPJJ01000003">
    <property type="protein sequence ID" value="RCW74907.1"/>
    <property type="molecule type" value="Genomic_DNA"/>
</dbReference>
<name>A0A368Y7V7_9BACI</name>
<keyword evidence="1" id="KW-0472">Membrane</keyword>
<evidence type="ECO:0000313" key="2">
    <source>
        <dbReference type="EMBL" id="RCW74907.1"/>
    </source>
</evidence>
<feature type="transmembrane region" description="Helical" evidence="1">
    <location>
        <begin position="22"/>
        <end position="45"/>
    </location>
</feature>
<gene>
    <name evidence="2" type="ORF">DFR57_103204</name>
</gene>
<reference evidence="2 3" key="1">
    <citation type="submission" date="2018-07" db="EMBL/GenBank/DDBJ databases">
        <title>Genomic Encyclopedia of Type Strains, Phase IV (KMG-IV): sequencing the most valuable type-strain genomes for metagenomic binning, comparative biology and taxonomic classification.</title>
        <authorList>
            <person name="Goeker M."/>
        </authorList>
    </citation>
    <scope>NUCLEOTIDE SEQUENCE [LARGE SCALE GENOMIC DNA]</scope>
    <source>
        <strain evidence="2 3">DSM 27696</strain>
    </source>
</reference>
<protein>
    <submittedName>
        <fullName evidence="2">Putative membrane protein YesL</fullName>
    </submittedName>
</protein>
<dbReference type="AlphaFoldDB" id="A0A368Y7V7"/>
<evidence type="ECO:0000313" key="3">
    <source>
        <dbReference type="Proteomes" id="UP000252585"/>
    </source>
</evidence>
<dbReference type="InterPro" id="IPR006938">
    <property type="entry name" value="DUF624"/>
</dbReference>
<feature type="transmembrane region" description="Helical" evidence="1">
    <location>
        <begin position="78"/>
        <end position="98"/>
    </location>
</feature>
<dbReference type="Proteomes" id="UP000252585">
    <property type="component" value="Unassembled WGS sequence"/>
</dbReference>
<comment type="caution">
    <text evidence="2">The sequence shown here is derived from an EMBL/GenBank/DDBJ whole genome shotgun (WGS) entry which is preliminary data.</text>
</comment>
<accession>A0A368Y7V7</accession>
<feature type="transmembrane region" description="Helical" evidence="1">
    <location>
        <begin position="142"/>
        <end position="167"/>
    </location>
</feature>
<keyword evidence="1" id="KW-1133">Transmembrane helix</keyword>
<feature type="transmembrane region" description="Helical" evidence="1">
    <location>
        <begin position="110"/>
        <end position="130"/>
    </location>
</feature>
<dbReference type="RefSeq" id="WP_245937397.1">
    <property type="nucleotide sequence ID" value="NZ_QPJJ01000003.1"/>
</dbReference>
<evidence type="ECO:0000256" key="1">
    <source>
        <dbReference type="SAM" id="Phobius"/>
    </source>
</evidence>
<sequence>MVLTNFVHNISTAFLKMVYLNLLWFFFTILGLGIFGIGPATGALFKIQDEWLEGKSPTSIFTTYAEYYKKYFKKMNKMIFVLATIGLILYFDIRFFAFQDGLHFELLTGLMYFFTFWYLVLIVYSFPVSIKYDLSMKQHVKYCFSIALLNPLRTIALIISAISILVFSLYYPLFLLTVGISITSLILIYLSNRTFDQIFLLKKRLQLSSDKQN</sequence>
<feature type="transmembrane region" description="Helical" evidence="1">
    <location>
        <begin position="173"/>
        <end position="192"/>
    </location>
</feature>
<dbReference type="Pfam" id="PF04854">
    <property type="entry name" value="DUF624"/>
    <property type="match status" value="1"/>
</dbReference>
<keyword evidence="3" id="KW-1185">Reference proteome</keyword>